<evidence type="ECO:0000313" key="3">
    <source>
        <dbReference type="Proteomes" id="UP001213000"/>
    </source>
</evidence>
<dbReference type="GO" id="GO:0030247">
    <property type="term" value="F:polysaccharide binding"/>
    <property type="evidence" value="ECO:0007669"/>
    <property type="project" value="TreeGrafter"/>
</dbReference>
<proteinExistence type="predicted"/>
<dbReference type="GO" id="GO:0070492">
    <property type="term" value="F:oligosaccharide binding"/>
    <property type="evidence" value="ECO:0007669"/>
    <property type="project" value="TreeGrafter"/>
</dbReference>
<dbReference type="GO" id="GO:0098609">
    <property type="term" value="P:cell-cell adhesion"/>
    <property type="evidence" value="ECO:0007669"/>
    <property type="project" value="TreeGrafter"/>
</dbReference>
<dbReference type="Pfam" id="PF09458">
    <property type="entry name" value="H_lectin"/>
    <property type="match status" value="3"/>
</dbReference>
<dbReference type="GO" id="GO:0046871">
    <property type="term" value="F:N-acetylgalactosamine binding"/>
    <property type="evidence" value="ECO:0007669"/>
    <property type="project" value="TreeGrafter"/>
</dbReference>
<dbReference type="InterPro" id="IPR037221">
    <property type="entry name" value="H-type_lectin_dom_sf"/>
</dbReference>
<sequence>MSTVTKHNTLDVRPRDMPYADNSHQIFFSRTFVDPPRLPLGLCELDIDRKANISANAMVEDITKESAKYDITSESQTILYQATSMSYNLAPGNLEILSGHHMRNMTGTPKGPESVRIDFDHPFVTPPKVLVFIRAFDFNKDRNWRLETTASCVDTEGFTLNIRTWGDSILYAAQATWVAYPEDRQHIFSASVHTEDLEQALAWDRPLDRFRGEIKFSTEFWERPVVFVALNKFDIDCRCNFTLKIDVPQNSVTTTGLKWRFTPEDNRRLYLAGATIIAVD</sequence>
<feature type="domain" description="H-type lectin" evidence="1">
    <location>
        <begin position="115"/>
        <end position="180"/>
    </location>
</feature>
<dbReference type="Gene3D" id="2.60.40.2080">
    <property type="match status" value="3"/>
</dbReference>
<dbReference type="Proteomes" id="UP001213000">
    <property type="component" value="Unassembled WGS sequence"/>
</dbReference>
<organism evidence="2 3">
    <name type="scientific">Leucocoprinus birnbaumii</name>
    <dbReference type="NCBI Taxonomy" id="56174"/>
    <lineage>
        <taxon>Eukaryota</taxon>
        <taxon>Fungi</taxon>
        <taxon>Dikarya</taxon>
        <taxon>Basidiomycota</taxon>
        <taxon>Agaricomycotina</taxon>
        <taxon>Agaricomycetes</taxon>
        <taxon>Agaricomycetidae</taxon>
        <taxon>Agaricales</taxon>
        <taxon>Agaricineae</taxon>
        <taxon>Agaricaceae</taxon>
        <taxon>Leucocoprinus</taxon>
    </lineage>
</organism>
<reference evidence="2" key="1">
    <citation type="submission" date="2022-07" db="EMBL/GenBank/DDBJ databases">
        <title>Genome Sequence of Leucocoprinus birnbaumii.</title>
        <authorList>
            <person name="Buettner E."/>
        </authorList>
    </citation>
    <scope>NUCLEOTIDE SEQUENCE</scope>
    <source>
        <strain evidence="2">VT141</strain>
    </source>
</reference>
<keyword evidence="3" id="KW-1185">Reference proteome</keyword>
<evidence type="ECO:0000259" key="1">
    <source>
        <dbReference type="Pfam" id="PF09458"/>
    </source>
</evidence>
<name>A0AAD5VTK3_9AGAR</name>
<dbReference type="AlphaFoldDB" id="A0AAD5VTK3"/>
<accession>A0AAD5VTK3</accession>
<dbReference type="PANTHER" id="PTHR46938">
    <property type="entry name" value="DISCOIDIN-1 SUBUNIT A-RELATED-RELATED"/>
    <property type="match status" value="1"/>
</dbReference>
<feature type="domain" description="H-type lectin" evidence="1">
    <location>
        <begin position="24"/>
        <end position="83"/>
    </location>
</feature>
<dbReference type="InterPro" id="IPR019019">
    <property type="entry name" value="H-type_lectin_domain"/>
</dbReference>
<gene>
    <name evidence="2" type="ORF">NP233_g5085</name>
</gene>
<evidence type="ECO:0000313" key="2">
    <source>
        <dbReference type="EMBL" id="KAJ3569384.1"/>
    </source>
</evidence>
<protein>
    <recommendedName>
        <fullName evidence="1">H-type lectin domain-containing protein</fullName>
    </recommendedName>
</protein>
<dbReference type="InterPro" id="IPR052487">
    <property type="entry name" value="Galactose-binding_lectin"/>
</dbReference>
<dbReference type="SUPFAM" id="SSF141086">
    <property type="entry name" value="Agglutinin HPA-like"/>
    <property type="match status" value="3"/>
</dbReference>
<dbReference type="GO" id="GO:0009986">
    <property type="term" value="C:cell surface"/>
    <property type="evidence" value="ECO:0007669"/>
    <property type="project" value="TreeGrafter"/>
</dbReference>
<dbReference type="GO" id="GO:0098636">
    <property type="term" value="C:protein complex involved in cell adhesion"/>
    <property type="evidence" value="ECO:0007669"/>
    <property type="project" value="TreeGrafter"/>
</dbReference>
<feature type="domain" description="H-type lectin" evidence="1">
    <location>
        <begin position="213"/>
        <end position="279"/>
    </location>
</feature>
<comment type="caution">
    <text evidence="2">The sequence shown here is derived from an EMBL/GenBank/DDBJ whole genome shotgun (WGS) entry which is preliminary data.</text>
</comment>
<dbReference type="EMBL" id="JANIEX010000291">
    <property type="protein sequence ID" value="KAJ3569384.1"/>
    <property type="molecule type" value="Genomic_DNA"/>
</dbReference>